<protein>
    <recommendedName>
        <fullName evidence="1">Replication-associated protein ORF2/G2P domain-containing protein</fullName>
    </recommendedName>
</protein>
<dbReference type="InterPro" id="IPR056906">
    <property type="entry name" value="ORF2/G2P_dom"/>
</dbReference>
<dbReference type="EMBL" id="JBEYRS010000034">
    <property type="protein sequence ID" value="MEW2367729.1"/>
    <property type="molecule type" value="Genomic_DNA"/>
</dbReference>
<reference evidence="2 3" key="1">
    <citation type="submission" date="2024-06" db="EMBL/GenBank/DDBJ databases">
        <title>The Natural Products Discovery Center: Release of the First 8490 Sequenced Strains for Exploring Actinobacteria Biosynthetic Diversity.</title>
        <authorList>
            <person name="Kalkreuter E."/>
            <person name="Kautsar S.A."/>
            <person name="Yang D."/>
            <person name="Bader C.D."/>
            <person name="Teijaro C.N."/>
            <person name="Fluegel L."/>
            <person name="Davis C.M."/>
            <person name="Simpson J.R."/>
            <person name="Lauterbach L."/>
            <person name="Steele A.D."/>
            <person name="Gui C."/>
            <person name="Meng S."/>
            <person name="Li G."/>
            <person name="Viehrig K."/>
            <person name="Ye F."/>
            <person name="Su P."/>
            <person name="Kiefer A.F."/>
            <person name="Nichols A."/>
            <person name="Cepeda A.J."/>
            <person name="Yan W."/>
            <person name="Fan B."/>
            <person name="Jiang Y."/>
            <person name="Adhikari A."/>
            <person name="Zheng C.-J."/>
            <person name="Schuster L."/>
            <person name="Cowan T.M."/>
            <person name="Smanski M.J."/>
            <person name="Chevrette M.G."/>
            <person name="De Carvalho L.P.S."/>
            <person name="Shen B."/>
        </authorList>
    </citation>
    <scope>NUCLEOTIDE SEQUENCE [LARGE SCALE GENOMIC DNA]</scope>
    <source>
        <strain evidence="2 3">NPDC047833</strain>
    </source>
</reference>
<feature type="domain" description="Replication-associated protein ORF2/G2P" evidence="1">
    <location>
        <begin position="75"/>
        <end position="182"/>
    </location>
</feature>
<proteinExistence type="predicted"/>
<name>A0ABV3M942_9ACTN</name>
<dbReference type="Proteomes" id="UP001553843">
    <property type="component" value="Unassembled WGS sequence"/>
</dbReference>
<accession>A0ABV3M942</accession>
<sequence length="232" mass="27152">MTRLYKTKIKSYPNGDKTLTVYKNALIVKIDDDSIDVSISEKTEKTDDEKELEKIRNLWKIRTKIKDYVLSNEFNYFWTLTFDSDRYNYAVAFEKMGRWLERMRKKHGKFDYIMIPELHKDGAIHFHGVTGGLNAVIRDSGVKHKGVKVYNCSDWDHGFTTLTKIRSREKTASYITKYVTKEMQNSIVGKGKKKYWCSRGLRVPAVEYSVQDLGLGLQPDYENDTCLIYKIK</sequence>
<organism evidence="2 3">
    <name type="scientific">Streptomyces huasconensis</name>
    <dbReference type="NCBI Taxonomy" id="1854574"/>
    <lineage>
        <taxon>Bacteria</taxon>
        <taxon>Bacillati</taxon>
        <taxon>Actinomycetota</taxon>
        <taxon>Actinomycetes</taxon>
        <taxon>Kitasatosporales</taxon>
        <taxon>Streptomycetaceae</taxon>
        <taxon>Streptomyces</taxon>
    </lineage>
</organism>
<comment type="caution">
    <text evidence="2">The sequence shown here is derived from an EMBL/GenBank/DDBJ whole genome shotgun (WGS) entry which is preliminary data.</text>
</comment>
<evidence type="ECO:0000313" key="3">
    <source>
        <dbReference type="Proteomes" id="UP001553843"/>
    </source>
</evidence>
<dbReference type="RefSeq" id="WP_351221185.1">
    <property type="nucleotide sequence ID" value="NZ_JBEYRS010000034.1"/>
</dbReference>
<dbReference type="Pfam" id="PF23343">
    <property type="entry name" value="REP_ORF2-G2P"/>
    <property type="match status" value="1"/>
</dbReference>
<evidence type="ECO:0000259" key="1">
    <source>
        <dbReference type="Pfam" id="PF23343"/>
    </source>
</evidence>
<keyword evidence="3" id="KW-1185">Reference proteome</keyword>
<evidence type="ECO:0000313" key="2">
    <source>
        <dbReference type="EMBL" id="MEW2367729.1"/>
    </source>
</evidence>
<gene>
    <name evidence="2" type="ORF">AB0887_38140</name>
</gene>